<keyword evidence="2" id="KW-0929">Antimicrobial</keyword>
<dbReference type="GO" id="GO:0009253">
    <property type="term" value="P:peptidoglycan catabolic process"/>
    <property type="evidence" value="ECO:0007669"/>
    <property type="project" value="InterPro"/>
</dbReference>
<dbReference type="InterPro" id="IPR051018">
    <property type="entry name" value="Bacteriophage_GH24"/>
</dbReference>
<dbReference type="PROSITE" id="PS51257">
    <property type="entry name" value="PROKAR_LIPOPROTEIN"/>
    <property type="match status" value="1"/>
</dbReference>
<evidence type="ECO:0000256" key="1">
    <source>
        <dbReference type="ARBA" id="ARBA00000632"/>
    </source>
</evidence>
<evidence type="ECO:0000256" key="5">
    <source>
        <dbReference type="ARBA" id="ARBA00023200"/>
    </source>
</evidence>
<dbReference type="InterPro" id="IPR002196">
    <property type="entry name" value="Glyco_hydro_24"/>
</dbReference>
<dbReference type="AlphaFoldDB" id="A0A1Q5U1H5"/>
<dbReference type="PANTHER" id="PTHR38107">
    <property type="match status" value="1"/>
</dbReference>
<keyword evidence="3" id="KW-0081">Bacteriolytic enzyme</keyword>
<dbReference type="InterPro" id="IPR023346">
    <property type="entry name" value="Lysozyme-like_dom_sf"/>
</dbReference>
<evidence type="ECO:0000256" key="3">
    <source>
        <dbReference type="ARBA" id="ARBA00022638"/>
    </source>
</evidence>
<dbReference type="InterPro" id="IPR023347">
    <property type="entry name" value="Lysozyme_dom_sf"/>
</dbReference>
<dbReference type="EMBL" id="MNBE01000598">
    <property type="protein sequence ID" value="OKP06284.1"/>
    <property type="molecule type" value="Genomic_DNA"/>
</dbReference>
<dbReference type="GO" id="GO:0042742">
    <property type="term" value="P:defense response to bacterium"/>
    <property type="evidence" value="ECO:0007669"/>
    <property type="project" value="UniProtKB-KW"/>
</dbReference>
<keyword evidence="4" id="KW-0378">Hydrolase</keyword>
<keyword evidence="5" id="KW-1035">Host cytoplasm</keyword>
<keyword evidence="6" id="KW-0326">Glycosidase</keyword>
<dbReference type="HAMAP" id="MF_04110">
    <property type="entry name" value="ENDOLYSIN_T4"/>
    <property type="match status" value="1"/>
</dbReference>
<evidence type="ECO:0000313" key="9">
    <source>
        <dbReference type="Proteomes" id="UP000186955"/>
    </source>
</evidence>
<evidence type="ECO:0000256" key="7">
    <source>
        <dbReference type="SAM" id="SignalP"/>
    </source>
</evidence>
<keyword evidence="9" id="KW-1185">Reference proteome</keyword>
<dbReference type="SUPFAM" id="SSF53955">
    <property type="entry name" value="Lysozyme-like"/>
    <property type="match status" value="1"/>
</dbReference>
<feature type="chain" id="PRO_5012118037" evidence="7">
    <location>
        <begin position="17"/>
        <end position="181"/>
    </location>
</feature>
<dbReference type="PANTHER" id="PTHR38107:SF3">
    <property type="entry name" value="LYSOZYME RRRD-RELATED"/>
    <property type="match status" value="1"/>
</dbReference>
<comment type="catalytic activity">
    <reaction evidence="1">
        <text>Hydrolysis of (1-&gt;4)-beta-linkages between N-acetylmuramic acid and N-acetyl-D-glucosamine residues in a peptidoglycan and between N-acetyl-D-glucosamine residues in chitodextrins.</text>
        <dbReference type="EC" id="3.2.1.17"/>
    </reaction>
</comment>
<dbReference type="OrthoDB" id="5358886at2759"/>
<dbReference type="GO" id="GO:0031640">
    <property type="term" value="P:killing of cells of another organism"/>
    <property type="evidence" value="ECO:0007669"/>
    <property type="project" value="UniProtKB-KW"/>
</dbReference>
<name>A0A1Q5U1H5_9EURO</name>
<reference evidence="8 9" key="1">
    <citation type="submission" date="2016-10" db="EMBL/GenBank/DDBJ databases">
        <title>Genome sequence of the ascomycete fungus Penicillium subrubescens.</title>
        <authorList>
            <person name="De Vries R.P."/>
            <person name="Peng M."/>
            <person name="Dilokpimol A."/>
            <person name="Hilden K."/>
            <person name="Makela M.R."/>
            <person name="Grigoriev I."/>
            <person name="Riley R."/>
            <person name="Granchi Z."/>
        </authorList>
    </citation>
    <scope>NUCLEOTIDE SEQUENCE [LARGE SCALE GENOMIC DNA]</scope>
    <source>
        <strain evidence="8 9">CBS 132785</strain>
    </source>
</reference>
<sequence length="181" mass="19392">MSFKLLIAALPALALACTGPPTNQNGLNLIKSFESFQPNEYDDGFGNPTIGYGHLCADTSCSDVSIPKPLTEDTAQQLLSQDLLGYQNALTNALAQPVTLNDNQYAALVSWTYNIGNGNMESSDLVKRMNAGEDVSLVAHDELPQWNKANGQVVDGLTRRRAAELQLFDAPATLPALPAPC</sequence>
<gene>
    <name evidence="8" type="ORF">PENSUB_6274</name>
</gene>
<evidence type="ECO:0000256" key="4">
    <source>
        <dbReference type="ARBA" id="ARBA00022801"/>
    </source>
</evidence>
<dbReference type="Pfam" id="PF00959">
    <property type="entry name" value="Phage_lysozyme"/>
    <property type="match status" value="1"/>
</dbReference>
<dbReference type="CDD" id="cd00737">
    <property type="entry name" value="lyz_endolysin_autolysin"/>
    <property type="match status" value="1"/>
</dbReference>
<dbReference type="GO" id="GO:0016998">
    <property type="term" value="P:cell wall macromolecule catabolic process"/>
    <property type="evidence" value="ECO:0007669"/>
    <property type="project" value="InterPro"/>
</dbReference>
<dbReference type="Gene3D" id="1.10.530.40">
    <property type="match status" value="1"/>
</dbReference>
<accession>A0A1Q5U1H5</accession>
<organism evidence="8 9">
    <name type="scientific">Penicillium subrubescens</name>
    <dbReference type="NCBI Taxonomy" id="1316194"/>
    <lineage>
        <taxon>Eukaryota</taxon>
        <taxon>Fungi</taxon>
        <taxon>Dikarya</taxon>
        <taxon>Ascomycota</taxon>
        <taxon>Pezizomycotina</taxon>
        <taxon>Eurotiomycetes</taxon>
        <taxon>Eurotiomycetidae</taxon>
        <taxon>Eurotiales</taxon>
        <taxon>Aspergillaceae</taxon>
        <taxon>Penicillium</taxon>
    </lineage>
</organism>
<evidence type="ECO:0000256" key="2">
    <source>
        <dbReference type="ARBA" id="ARBA00022529"/>
    </source>
</evidence>
<protein>
    <submittedName>
        <fullName evidence="8">Lysozyme</fullName>
    </submittedName>
</protein>
<feature type="signal peptide" evidence="7">
    <location>
        <begin position="1"/>
        <end position="16"/>
    </location>
</feature>
<comment type="caution">
    <text evidence="8">The sequence shown here is derived from an EMBL/GenBank/DDBJ whole genome shotgun (WGS) entry which is preliminary data.</text>
</comment>
<keyword evidence="7" id="KW-0732">Signal</keyword>
<evidence type="ECO:0000313" key="8">
    <source>
        <dbReference type="EMBL" id="OKP06284.1"/>
    </source>
</evidence>
<dbReference type="GO" id="GO:0003796">
    <property type="term" value="F:lysozyme activity"/>
    <property type="evidence" value="ECO:0007669"/>
    <property type="project" value="UniProtKB-EC"/>
</dbReference>
<dbReference type="InterPro" id="IPR033907">
    <property type="entry name" value="Endolysin_autolysin"/>
</dbReference>
<dbReference type="Proteomes" id="UP000186955">
    <property type="component" value="Unassembled WGS sequence"/>
</dbReference>
<proteinExistence type="inferred from homology"/>
<dbReference type="InterPro" id="IPR034690">
    <property type="entry name" value="Endolysin_T4_type"/>
</dbReference>
<evidence type="ECO:0000256" key="6">
    <source>
        <dbReference type="ARBA" id="ARBA00023295"/>
    </source>
</evidence>